<evidence type="ECO:0000256" key="1">
    <source>
        <dbReference type="ARBA" id="ARBA00022475"/>
    </source>
</evidence>
<dbReference type="PANTHER" id="PTHR43649">
    <property type="entry name" value="ARABINOSE-BINDING PROTEIN-RELATED"/>
    <property type="match status" value="1"/>
</dbReference>
<dbReference type="SUPFAM" id="SSF53850">
    <property type="entry name" value="Periplasmic binding protein-like II"/>
    <property type="match status" value="1"/>
</dbReference>
<gene>
    <name evidence="7" type="ordered locus">Caci_2031</name>
</gene>
<evidence type="ECO:0000256" key="5">
    <source>
        <dbReference type="ARBA" id="ARBA00023288"/>
    </source>
</evidence>
<reference evidence="7 8" key="1">
    <citation type="journal article" date="2009" name="Stand. Genomic Sci.">
        <title>Complete genome sequence of Catenulispora acidiphila type strain (ID 139908).</title>
        <authorList>
            <person name="Copeland A."/>
            <person name="Lapidus A."/>
            <person name="Glavina Del Rio T."/>
            <person name="Nolan M."/>
            <person name="Lucas S."/>
            <person name="Chen F."/>
            <person name="Tice H."/>
            <person name="Cheng J.F."/>
            <person name="Bruce D."/>
            <person name="Goodwin L."/>
            <person name="Pitluck S."/>
            <person name="Mikhailova N."/>
            <person name="Pati A."/>
            <person name="Ivanova N."/>
            <person name="Mavromatis K."/>
            <person name="Chen A."/>
            <person name="Palaniappan K."/>
            <person name="Chain P."/>
            <person name="Land M."/>
            <person name="Hauser L."/>
            <person name="Chang Y.J."/>
            <person name="Jeffries C.D."/>
            <person name="Chertkov O."/>
            <person name="Brettin T."/>
            <person name="Detter J.C."/>
            <person name="Han C."/>
            <person name="Ali Z."/>
            <person name="Tindall B.J."/>
            <person name="Goker M."/>
            <person name="Bristow J."/>
            <person name="Eisen J.A."/>
            <person name="Markowitz V."/>
            <person name="Hugenholtz P."/>
            <person name="Kyrpides N.C."/>
            <person name="Klenk H.P."/>
        </authorList>
    </citation>
    <scope>NUCLEOTIDE SEQUENCE [LARGE SCALE GENOMIC DNA]</scope>
    <source>
        <strain evidence="8">DSM 44928 / JCM 14897 / NBRC 102108 / NRRL B-24433 / ID139908</strain>
    </source>
</reference>
<dbReference type="InterPro" id="IPR006059">
    <property type="entry name" value="SBP"/>
</dbReference>
<name>C7QFX4_CATAD</name>
<evidence type="ECO:0000256" key="3">
    <source>
        <dbReference type="ARBA" id="ARBA00023136"/>
    </source>
</evidence>
<keyword evidence="8" id="KW-1185">Reference proteome</keyword>
<dbReference type="eggNOG" id="COG1653">
    <property type="taxonomic scope" value="Bacteria"/>
</dbReference>
<protein>
    <submittedName>
        <fullName evidence="7">Extracellular solute-binding protein family 1</fullName>
    </submittedName>
</protein>
<dbReference type="AlphaFoldDB" id="C7QFX4"/>
<keyword evidence="2 6" id="KW-0732">Signal</keyword>
<dbReference type="HOGENOM" id="CLU_031285_2_4_11"/>
<feature type="signal peptide" evidence="6">
    <location>
        <begin position="1"/>
        <end position="24"/>
    </location>
</feature>
<evidence type="ECO:0000313" key="8">
    <source>
        <dbReference type="Proteomes" id="UP000000851"/>
    </source>
</evidence>
<dbReference type="PANTHER" id="PTHR43649:SF33">
    <property type="entry name" value="POLYGALACTURONAN_RHAMNOGALACTURONAN-BINDING PROTEIN YTCQ"/>
    <property type="match status" value="1"/>
</dbReference>
<dbReference type="Gene3D" id="3.40.190.10">
    <property type="entry name" value="Periplasmic binding protein-like II"/>
    <property type="match status" value="1"/>
</dbReference>
<keyword evidence="3" id="KW-0472">Membrane</keyword>
<dbReference type="KEGG" id="cai:Caci_2031"/>
<dbReference type="PROSITE" id="PS51318">
    <property type="entry name" value="TAT"/>
    <property type="match status" value="1"/>
</dbReference>
<sequence precursor="true">MSMRTTRRSALRLGIGALAVAVTGGCATGGGKKTPAPAVKTGAAAQVGGTITVWSWDVAAKALKRLAPAFEQQHPGVKVNVVDIGYDNAYDKITVGLKSGSGLPDVLQVEGPKMQSYIGTFPSGFYDLSTLAAPLKAQFNAAAWATGTDANGKVYALPWDIGPCGVFYRTDIFQQAGVDPASIQTWDDYIAAGVRIKAKTGKKLLVVDPTGDSTFPMMLHQEGQGYFVGDKIAVDTPAAVKAMTVMKELNDKGLVDYEKGWDALVAATKDGTVATTPTAVWWSGTLTDEMPELKGKFAAIPLPAFTSGGIRTSNNGGSLLTISAQSKNSATAWAFIQFVLADADNQVSMLKNEGIFPAFEPALSDPYITGPQDYYGGQTTFKIFADLAKNIPAVQYTADFSKASDLINTATGAVMQGGKDPKSALDSAAQQIASATNRQIAH</sequence>
<dbReference type="Proteomes" id="UP000000851">
    <property type="component" value="Chromosome"/>
</dbReference>
<organism evidence="7 8">
    <name type="scientific">Catenulispora acidiphila (strain DSM 44928 / JCM 14897 / NBRC 102108 / NRRL B-24433 / ID139908)</name>
    <dbReference type="NCBI Taxonomy" id="479433"/>
    <lineage>
        <taxon>Bacteria</taxon>
        <taxon>Bacillati</taxon>
        <taxon>Actinomycetota</taxon>
        <taxon>Actinomycetes</taxon>
        <taxon>Catenulisporales</taxon>
        <taxon>Catenulisporaceae</taxon>
        <taxon>Catenulispora</taxon>
    </lineage>
</organism>
<accession>C7QFX4</accession>
<dbReference type="PROSITE" id="PS51257">
    <property type="entry name" value="PROKAR_LIPOPROTEIN"/>
    <property type="match status" value="1"/>
</dbReference>
<evidence type="ECO:0000256" key="4">
    <source>
        <dbReference type="ARBA" id="ARBA00023139"/>
    </source>
</evidence>
<dbReference type="Pfam" id="PF01547">
    <property type="entry name" value="SBP_bac_1"/>
    <property type="match status" value="1"/>
</dbReference>
<keyword evidence="5" id="KW-0449">Lipoprotein</keyword>
<evidence type="ECO:0000256" key="6">
    <source>
        <dbReference type="SAM" id="SignalP"/>
    </source>
</evidence>
<evidence type="ECO:0000313" key="7">
    <source>
        <dbReference type="EMBL" id="ACU70951.1"/>
    </source>
</evidence>
<dbReference type="STRING" id="479433.Caci_2031"/>
<feature type="chain" id="PRO_5038474566" evidence="6">
    <location>
        <begin position="25"/>
        <end position="442"/>
    </location>
</feature>
<proteinExistence type="predicted"/>
<dbReference type="InParanoid" id="C7QFX4"/>
<dbReference type="EMBL" id="CP001700">
    <property type="protein sequence ID" value="ACU70951.1"/>
    <property type="molecule type" value="Genomic_DNA"/>
</dbReference>
<dbReference type="InterPro" id="IPR050490">
    <property type="entry name" value="Bact_solute-bd_prot1"/>
</dbReference>
<dbReference type="CDD" id="cd13585">
    <property type="entry name" value="PBP2_TMBP_like"/>
    <property type="match status" value="1"/>
</dbReference>
<keyword evidence="1" id="KW-1003">Cell membrane</keyword>
<evidence type="ECO:0000256" key="2">
    <source>
        <dbReference type="ARBA" id="ARBA00022729"/>
    </source>
</evidence>
<keyword evidence="4" id="KW-0564">Palmitate</keyword>
<dbReference type="InterPro" id="IPR006311">
    <property type="entry name" value="TAT_signal"/>
</dbReference>